<evidence type="ECO:0000313" key="3">
    <source>
        <dbReference type="Proteomes" id="UP000027986"/>
    </source>
</evidence>
<dbReference type="PROSITE" id="PS50943">
    <property type="entry name" value="HTH_CROC1"/>
    <property type="match status" value="1"/>
</dbReference>
<geneLocation type="plasmid" evidence="2 3">
    <name>unnamed</name>
</geneLocation>
<feature type="domain" description="HTH cro/C1-type" evidence="1">
    <location>
        <begin position="1"/>
        <end position="41"/>
    </location>
</feature>
<sequence>MGAAADVSNTYIAHLEKGRRAPNPELVERLEETLGLEPGTLGAPEEWSPSGRKRQLKATLLANFEQAVLLRESSSSVDLVPQLNAIIEDARLQGQRDLVWLACRMRVESEMDAGAIDAASQHAVELLEMARKTTDSTLTAVAETKCASLERLKGNEAAARSHGAAAVIASMRDGVSREHRADALCAAIAAGGAQVAEWATMLRTIYPTLDAGSTKGRTAWVLANVAFADEDIDEGLRWQDEASQHLTPAGQFRSWVKWPAVAAQVRVNVGVLDGVADLLEEARVRVALSASDEEMAGLAASEARYLVAIKDRESARRVLLEALESLEVGVASRGHLRLELSEVAAADGDLAEASAAALSAAKLFTEAGSLREAQKAFEQWTALQPTA</sequence>
<organism evidence="2 3">
    <name type="scientific">Dermacoccus nishinomiyaensis</name>
    <dbReference type="NCBI Taxonomy" id="1274"/>
    <lineage>
        <taxon>Bacteria</taxon>
        <taxon>Bacillati</taxon>
        <taxon>Actinomycetota</taxon>
        <taxon>Actinomycetes</taxon>
        <taxon>Micrococcales</taxon>
        <taxon>Dermacoccaceae</taxon>
        <taxon>Dermacoccus</taxon>
    </lineage>
</organism>
<accession>A0A075JKN9</accession>
<gene>
    <name evidence="2" type="ORF">HX89_14500</name>
</gene>
<reference evidence="2 3" key="1">
    <citation type="submission" date="2014-07" db="EMBL/GenBank/DDBJ databases">
        <title>Genome Sequencing of Dermacoccus nishinomiyaensis.</title>
        <authorList>
            <person name="Hong K.W."/>
            <person name="Chan K.G."/>
        </authorList>
    </citation>
    <scope>NUCLEOTIDE SEQUENCE [LARGE SCALE GENOMIC DNA]</scope>
    <source>
        <strain evidence="2 3">M25</strain>
        <plasmid evidence="3">Plasmid unnamed</plasmid>
    </source>
</reference>
<dbReference type="Gene3D" id="1.10.260.40">
    <property type="entry name" value="lambda repressor-like DNA-binding domains"/>
    <property type="match status" value="1"/>
</dbReference>
<evidence type="ECO:0000313" key="2">
    <source>
        <dbReference type="EMBL" id="AIF41907.1"/>
    </source>
</evidence>
<keyword evidence="2" id="KW-0614">Plasmid</keyword>
<proteinExistence type="predicted"/>
<dbReference type="HOGENOM" id="CLU_713142_0_0_11"/>
<dbReference type="Proteomes" id="UP000027986">
    <property type="component" value="Plasmid unnamed"/>
</dbReference>
<dbReference type="Pfam" id="PF01381">
    <property type="entry name" value="HTH_3"/>
    <property type="match status" value="1"/>
</dbReference>
<dbReference type="InterPro" id="IPR001387">
    <property type="entry name" value="Cro/C1-type_HTH"/>
</dbReference>
<dbReference type="eggNOG" id="ENOG5034A0Y">
    <property type="taxonomic scope" value="Bacteria"/>
</dbReference>
<dbReference type="KEGG" id="dni:HX89_14500"/>
<keyword evidence="3" id="KW-1185">Reference proteome</keyword>
<dbReference type="AlphaFoldDB" id="A0A075JKN9"/>
<evidence type="ECO:0000259" key="1">
    <source>
        <dbReference type="PROSITE" id="PS50943"/>
    </source>
</evidence>
<protein>
    <recommendedName>
        <fullName evidence="1">HTH cro/C1-type domain-containing protein</fullName>
    </recommendedName>
</protein>
<dbReference type="InterPro" id="IPR010982">
    <property type="entry name" value="Lambda_DNA-bd_dom_sf"/>
</dbReference>
<name>A0A075JKN9_9MICO</name>
<dbReference type="GO" id="GO:0003677">
    <property type="term" value="F:DNA binding"/>
    <property type="evidence" value="ECO:0007669"/>
    <property type="project" value="InterPro"/>
</dbReference>
<dbReference type="EMBL" id="CP008890">
    <property type="protein sequence ID" value="AIF41907.1"/>
    <property type="molecule type" value="Genomic_DNA"/>
</dbReference>